<reference evidence="4 5" key="1">
    <citation type="journal article" date="2018" name="Evol. Lett.">
        <title>Horizontal gene cluster transfer increased hallucinogenic mushroom diversity.</title>
        <authorList>
            <person name="Reynolds H.T."/>
            <person name="Vijayakumar V."/>
            <person name="Gluck-Thaler E."/>
            <person name="Korotkin H.B."/>
            <person name="Matheny P.B."/>
            <person name="Slot J.C."/>
        </authorList>
    </citation>
    <scope>NUCLEOTIDE SEQUENCE [LARGE SCALE GENOMIC DNA]</scope>
    <source>
        <strain evidence="4 5">SRW20</strain>
    </source>
</reference>
<dbReference type="Proteomes" id="UP000284706">
    <property type="component" value="Unassembled WGS sequence"/>
</dbReference>
<keyword evidence="2" id="KW-0472">Membrane</keyword>
<evidence type="ECO:0000256" key="2">
    <source>
        <dbReference type="SAM" id="Phobius"/>
    </source>
</evidence>
<feature type="region of interest" description="Disordered" evidence="1">
    <location>
        <begin position="1"/>
        <end position="37"/>
    </location>
</feature>
<dbReference type="PANTHER" id="PTHR28049:SF1">
    <property type="entry name" value="DSC E3 UBIQUITIN LIGASE COMPLEX SUBUNIT 3"/>
    <property type="match status" value="1"/>
</dbReference>
<dbReference type="GO" id="GO:0044695">
    <property type="term" value="C:Dsc E3 ubiquitin ligase complex"/>
    <property type="evidence" value="ECO:0007669"/>
    <property type="project" value="InterPro"/>
</dbReference>
<comment type="caution">
    <text evidence="4">The sequence shown here is derived from an EMBL/GenBank/DDBJ whole genome shotgun (WGS) entry which is preliminary data.</text>
</comment>
<feature type="domain" description="Ubiquitin-like" evidence="3">
    <location>
        <begin position="44"/>
        <end position="101"/>
    </location>
</feature>
<keyword evidence="5" id="KW-1185">Reference proteome</keyword>
<proteinExistence type="predicted"/>
<dbReference type="FunCoup" id="A0A409YHB3">
    <property type="interactions" value="6"/>
</dbReference>
<dbReference type="SUPFAM" id="SSF54236">
    <property type="entry name" value="Ubiquitin-like"/>
    <property type="match status" value="1"/>
</dbReference>
<dbReference type="InterPro" id="IPR019413">
    <property type="entry name" value="Dsc3_ub-like_dom"/>
</dbReference>
<dbReference type="GO" id="GO:0005783">
    <property type="term" value="C:endoplasmic reticulum"/>
    <property type="evidence" value="ECO:0007669"/>
    <property type="project" value="TreeGrafter"/>
</dbReference>
<dbReference type="InterPro" id="IPR000626">
    <property type="entry name" value="Ubiquitin-like_dom"/>
</dbReference>
<evidence type="ECO:0000259" key="3">
    <source>
        <dbReference type="PROSITE" id="PS50053"/>
    </source>
</evidence>
<keyword evidence="2" id="KW-1133">Transmembrane helix</keyword>
<dbReference type="PANTHER" id="PTHR28049">
    <property type="entry name" value="TRANSMEMBRANE PROTEIN YOR223W"/>
    <property type="match status" value="1"/>
</dbReference>
<dbReference type="InterPro" id="IPR045226">
    <property type="entry name" value="Dsc3"/>
</dbReference>
<evidence type="ECO:0000256" key="1">
    <source>
        <dbReference type="SAM" id="MobiDB-lite"/>
    </source>
</evidence>
<evidence type="ECO:0000313" key="4">
    <source>
        <dbReference type="EMBL" id="PPR02400.1"/>
    </source>
</evidence>
<organism evidence="4 5">
    <name type="scientific">Gymnopilus dilepis</name>
    <dbReference type="NCBI Taxonomy" id="231916"/>
    <lineage>
        <taxon>Eukaryota</taxon>
        <taxon>Fungi</taxon>
        <taxon>Dikarya</taxon>
        <taxon>Basidiomycota</taxon>
        <taxon>Agaricomycotina</taxon>
        <taxon>Agaricomycetes</taxon>
        <taxon>Agaricomycetidae</taxon>
        <taxon>Agaricales</taxon>
        <taxon>Agaricineae</taxon>
        <taxon>Hymenogastraceae</taxon>
        <taxon>Gymnopilus</taxon>
    </lineage>
</organism>
<accession>A0A409YHB3</accession>
<sequence>MLSERAKGKQRAVEPILDDEDQASSSSGSHLRDVESAALKPTSRDLVVRFTEGVPDLTVSVNKEDSVKDIKRRIRELRPELHNRRLRLIHSGRLLTDGTFLYSWLTSLEERQQRAQSENPELNAGLGDVSPVKSSAAEKPADSPSQTTWLHCSIGPVMSADEIEDDSKAQAAQIQPLRGFDRLASIGFSPEDIENFRRQFHSQSSSNYLDVDFATEEEYEEHARALEEQWIDSIDNAGSATLSNSSSSNSSSFLQGVLMGFFFPLLPFFFMRTQKPAVFWGDDTEHEATSNVIFSRKMSMGLVVGFLVNILFGLWRLLLDTS</sequence>
<feature type="transmembrane region" description="Helical" evidence="2">
    <location>
        <begin position="300"/>
        <end position="318"/>
    </location>
</feature>
<keyword evidence="2" id="KW-0812">Transmembrane</keyword>
<dbReference type="PROSITE" id="PS50053">
    <property type="entry name" value="UBIQUITIN_2"/>
    <property type="match status" value="1"/>
</dbReference>
<dbReference type="InterPro" id="IPR025390">
    <property type="entry name" value="Dsc3_C"/>
</dbReference>
<feature type="transmembrane region" description="Helical" evidence="2">
    <location>
        <begin position="253"/>
        <end position="271"/>
    </location>
</feature>
<dbReference type="Pfam" id="PF13373">
    <property type="entry name" value="Dsc3_C"/>
    <property type="match status" value="1"/>
</dbReference>
<name>A0A409YHB3_9AGAR</name>
<dbReference type="STRING" id="231916.A0A409YHB3"/>
<evidence type="ECO:0000313" key="5">
    <source>
        <dbReference type="Proteomes" id="UP000284706"/>
    </source>
</evidence>
<protein>
    <recommendedName>
        <fullName evidence="3">Ubiquitin-like domain-containing protein</fullName>
    </recommendedName>
</protein>
<feature type="region of interest" description="Disordered" evidence="1">
    <location>
        <begin position="115"/>
        <end position="149"/>
    </location>
</feature>
<dbReference type="Gene3D" id="3.10.20.90">
    <property type="entry name" value="Phosphatidylinositol 3-kinase Catalytic Subunit, Chain A, domain 1"/>
    <property type="match status" value="1"/>
</dbReference>
<gene>
    <name evidence="4" type="ORF">CVT26_011368</name>
</gene>
<dbReference type="InParanoid" id="A0A409YHB3"/>
<dbReference type="OrthoDB" id="2556122at2759"/>
<dbReference type="InterPro" id="IPR029071">
    <property type="entry name" value="Ubiquitin-like_domsf"/>
</dbReference>
<dbReference type="Pfam" id="PF10302">
    <property type="entry name" value="Dsc3_N"/>
    <property type="match status" value="1"/>
</dbReference>
<dbReference type="EMBL" id="NHYE01000846">
    <property type="protein sequence ID" value="PPR02400.1"/>
    <property type="molecule type" value="Genomic_DNA"/>
</dbReference>
<dbReference type="AlphaFoldDB" id="A0A409YHB3"/>